<dbReference type="Proteomes" id="UP001557470">
    <property type="component" value="Unassembled WGS sequence"/>
</dbReference>
<evidence type="ECO:0000313" key="1">
    <source>
        <dbReference type="EMBL" id="KAL1007140.1"/>
    </source>
</evidence>
<sequence length="118" mass="13127">MMPQIPICAQPGGTGKLRKSQMNTECLALADDVNYMGFKYLPIQEIGQACLEEDQHLEAIVKAQHCRQTLKKMKTAMEANWSKYNIATHGLGPELLKGAFALIDACLVEAENLHCHQE</sequence>
<dbReference type="EMBL" id="JAGEUA010000002">
    <property type="protein sequence ID" value="KAL1007140.1"/>
    <property type="molecule type" value="Genomic_DNA"/>
</dbReference>
<comment type="caution">
    <text evidence="1">The sequence shown here is derived from an EMBL/GenBank/DDBJ whole genome shotgun (WGS) entry which is preliminary data.</text>
</comment>
<dbReference type="AlphaFoldDB" id="A0ABD0XEF8"/>
<organism evidence="1 2">
    <name type="scientific">Umbra pygmaea</name>
    <name type="common">Eastern mudminnow</name>
    <dbReference type="NCBI Taxonomy" id="75934"/>
    <lineage>
        <taxon>Eukaryota</taxon>
        <taxon>Metazoa</taxon>
        <taxon>Chordata</taxon>
        <taxon>Craniata</taxon>
        <taxon>Vertebrata</taxon>
        <taxon>Euteleostomi</taxon>
        <taxon>Actinopterygii</taxon>
        <taxon>Neopterygii</taxon>
        <taxon>Teleostei</taxon>
        <taxon>Protacanthopterygii</taxon>
        <taxon>Esociformes</taxon>
        <taxon>Umbridae</taxon>
        <taxon>Umbra</taxon>
    </lineage>
</organism>
<reference evidence="1 2" key="1">
    <citation type="submission" date="2024-06" db="EMBL/GenBank/DDBJ databases">
        <authorList>
            <person name="Pan Q."/>
            <person name="Wen M."/>
            <person name="Jouanno E."/>
            <person name="Zahm M."/>
            <person name="Klopp C."/>
            <person name="Cabau C."/>
            <person name="Louis A."/>
            <person name="Berthelot C."/>
            <person name="Parey E."/>
            <person name="Roest Crollius H."/>
            <person name="Montfort J."/>
            <person name="Robinson-Rechavi M."/>
            <person name="Bouchez O."/>
            <person name="Lampietro C."/>
            <person name="Lopez Roques C."/>
            <person name="Donnadieu C."/>
            <person name="Postlethwait J."/>
            <person name="Bobe J."/>
            <person name="Verreycken H."/>
            <person name="Guiguen Y."/>
        </authorList>
    </citation>
    <scope>NUCLEOTIDE SEQUENCE [LARGE SCALE GENOMIC DNA]</scope>
    <source>
        <strain evidence="1">Up_M1</strain>
        <tissue evidence="1">Testis</tissue>
    </source>
</reference>
<accession>A0ABD0XEF8</accession>
<protein>
    <submittedName>
        <fullName evidence="1">Uncharacterized protein</fullName>
    </submittedName>
</protein>
<name>A0ABD0XEF8_UMBPY</name>
<evidence type="ECO:0000313" key="2">
    <source>
        <dbReference type="Proteomes" id="UP001557470"/>
    </source>
</evidence>
<proteinExistence type="predicted"/>
<keyword evidence="2" id="KW-1185">Reference proteome</keyword>
<gene>
    <name evidence="1" type="ORF">UPYG_G00082600</name>
</gene>